<dbReference type="Proteomes" id="UP000005384">
    <property type="component" value="Unassembled WGS sequence"/>
</dbReference>
<feature type="binding site" evidence="3">
    <location>
        <position position="163"/>
    </location>
    <ligand>
        <name>Zn(2+)</name>
        <dbReference type="ChEBI" id="CHEBI:29105"/>
    </ligand>
</feature>
<dbReference type="RefSeq" id="WP_006780168.1">
    <property type="nucleotide sequence ID" value="NZ_CP040506.1"/>
</dbReference>
<dbReference type="HOGENOM" id="CLU_071599_0_0_9"/>
<dbReference type="AlphaFoldDB" id="G5IFB1"/>
<keyword evidence="6" id="KW-1185">Reference proteome</keyword>
<evidence type="ECO:0000313" key="6">
    <source>
        <dbReference type="Proteomes" id="UP000005384"/>
    </source>
</evidence>
<keyword evidence="2" id="KW-0520">NAD</keyword>
<dbReference type="PROSITE" id="PS50305">
    <property type="entry name" value="SIRTUIN"/>
    <property type="match status" value="1"/>
</dbReference>
<protein>
    <recommendedName>
        <fullName evidence="4">Deacetylase sirtuin-type domain-containing protein</fullName>
    </recommendedName>
</protein>
<dbReference type="EMBL" id="ADLN01000044">
    <property type="protein sequence ID" value="EHI59857.1"/>
    <property type="molecule type" value="Genomic_DNA"/>
</dbReference>
<evidence type="ECO:0000259" key="4">
    <source>
        <dbReference type="PROSITE" id="PS50305"/>
    </source>
</evidence>
<sequence length="308" mass="35416">MDWRTYLSDRPADTYIYQQEPYEAQTQRAARWLKEADAVLIGAGAGLSTAAGLNYGGQRFTENFGEFIERYGQEAMPDMYAAGFYPFPTEEERWGYWSRHALVNRIEPEGLPLYRELHELVKAKEHFVLTTNVDHQFWKAGFDDHRIFATQGDYGLIQCQKGCHSKTYDATELFVQMDRERKDCKIPPSLVPRCPVCNGPMTMNLRCDQYFVEDEHWEEAAARYEAFLTGMEGKQLVLLECGVGLFNTPVIIRFPFEHMMASHPAWRLIRLNLDEAVVPESLTHRSAGISMDIARSILDIKQKAEGIQ</sequence>
<evidence type="ECO:0000256" key="2">
    <source>
        <dbReference type="ARBA" id="ARBA00023027"/>
    </source>
</evidence>
<dbReference type="Gene3D" id="3.30.1600.10">
    <property type="entry name" value="SIR2/SIRT2 'Small Domain"/>
    <property type="match status" value="1"/>
</dbReference>
<organism evidence="5 6">
    <name type="scientific">Hungatella hathewayi WAL-18680</name>
    <dbReference type="NCBI Taxonomy" id="742737"/>
    <lineage>
        <taxon>Bacteria</taxon>
        <taxon>Bacillati</taxon>
        <taxon>Bacillota</taxon>
        <taxon>Clostridia</taxon>
        <taxon>Lachnospirales</taxon>
        <taxon>Lachnospiraceae</taxon>
        <taxon>Hungatella</taxon>
    </lineage>
</organism>
<reference evidence="5 6" key="1">
    <citation type="submission" date="2011-08" db="EMBL/GenBank/DDBJ databases">
        <title>The Genome Sequence of Clostridium hathewayi WAL-18680.</title>
        <authorList>
            <consortium name="The Broad Institute Genome Sequencing Platform"/>
            <person name="Earl A."/>
            <person name="Ward D."/>
            <person name="Feldgarden M."/>
            <person name="Gevers D."/>
            <person name="Finegold S.M."/>
            <person name="Summanen P.H."/>
            <person name="Molitoris D.R."/>
            <person name="Song M."/>
            <person name="Daigneault M."/>
            <person name="Allen-Vercoe E."/>
            <person name="Young S.K."/>
            <person name="Zeng Q."/>
            <person name="Gargeya S."/>
            <person name="Fitzgerald M."/>
            <person name="Haas B."/>
            <person name="Abouelleil A."/>
            <person name="Alvarado L."/>
            <person name="Arachchi H.M."/>
            <person name="Berlin A."/>
            <person name="Brown A."/>
            <person name="Chapman S.B."/>
            <person name="Chen Z."/>
            <person name="Dunbar C."/>
            <person name="Freedman E."/>
            <person name="Gearin G."/>
            <person name="Gellesch M."/>
            <person name="Goldberg J."/>
            <person name="Griggs A."/>
            <person name="Gujja S."/>
            <person name="Heiman D."/>
            <person name="Howarth C."/>
            <person name="Larson L."/>
            <person name="Lui A."/>
            <person name="MacDonald P.J.P."/>
            <person name="Montmayeur A."/>
            <person name="Murphy C."/>
            <person name="Neiman D."/>
            <person name="Pearson M."/>
            <person name="Priest M."/>
            <person name="Roberts A."/>
            <person name="Saif S."/>
            <person name="Shea T."/>
            <person name="Shenoy N."/>
            <person name="Sisk P."/>
            <person name="Stolte C."/>
            <person name="Sykes S."/>
            <person name="Wortman J."/>
            <person name="Nusbaum C."/>
            <person name="Birren B."/>
        </authorList>
    </citation>
    <scope>NUCLEOTIDE SEQUENCE [LARGE SCALE GENOMIC DNA]</scope>
    <source>
        <strain evidence="5 6">WAL-18680</strain>
    </source>
</reference>
<dbReference type="PATRIC" id="fig|742737.3.peg.2214"/>
<keyword evidence="3" id="KW-0862">Zinc</keyword>
<keyword evidence="1" id="KW-0808">Transferase</keyword>
<dbReference type="InterPro" id="IPR026591">
    <property type="entry name" value="Sirtuin_cat_small_dom_sf"/>
</dbReference>
<gene>
    <name evidence="5" type="ORF">HMPREF9473_02188</name>
</gene>
<evidence type="ECO:0000256" key="3">
    <source>
        <dbReference type="PROSITE-ProRule" id="PRU00236"/>
    </source>
</evidence>
<comment type="caution">
    <text evidence="3">Lacks conserved residue(s) required for the propagation of feature annotation.</text>
</comment>
<feature type="binding site" evidence="3">
    <location>
        <position position="197"/>
    </location>
    <ligand>
        <name>Zn(2+)</name>
        <dbReference type="ChEBI" id="CHEBI:29105"/>
    </ligand>
</feature>
<dbReference type="InterPro" id="IPR026590">
    <property type="entry name" value="Ssirtuin_cat_dom"/>
</dbReference>
<evidence type="ECO:0000256" key="1">
    <source>
        <dbReference type="ARBA" id="ARBA00022679"/>
    </source>
</evidence>
<dbReference type="InterPro" id="IPR029035">
    <property type="entry name" value="DHS-like_NAD/FAD-binding_dom"/>
</dbReference>
<name>G5IFB1_9FIRM</name>
<dbReference type="GO" id="GO:0046872">
    <property type="term" value="F:metal ion binding"/>
    <property type="evidence" value="ECO:0007669"/>
    <property type="project" value="UniProtKB-KW"/>
</dbReference>
<dbReference type="OrthoDB" id="394960at2"/>
<proteinExistence type="predicted"/>
<feature type="binding site" evidence="3">
    <location>
        <position position="159"/>
    </location>
    <ligand>
        <name>Zn(2+)</name>
        <dbReference type="ChEBI" id="CHEBI:29105"/>
    </ligand>
</feature>
<feature type="domain" description="Deacetylase sirtuin-type" evidence="4">
    <location>
        <begin position="19"/>
        <end position="308"/>
    </location>
</feature>
<feature type="binding site" evidence="3">
    <location>
        <position position="194"/>
    </location>
    <ligand>
        <name>Zn(2+)</name>
        <dbReference type="ChEBI" id="CHEBI:29105"/>
    </ligand>
</feature>
<keyword evidence="3" id="KW-0479">Metal-binding</keyword>
<dbReference type="SUPFAM" id="SSF52467">
    <property type="entry name" value="DHS-like NAD/FAD-binding domain"/>
    <property type="match status" value="1"/>
</dbReference>
<accession>G5IFB1</accession>
<dbReference type="GO" id="GO:0016740">
    <property type="term" value="F:transferase activity"/>
    <property type="evidence" value="ECO:0007669"/>
    <property type="project" value="UniProtKB-KW"/>
</dbReference>
<dbReference type="Gene3D" id="3.40.50.1220">
    <property type="entry name" value="TPP-binding domain"/>
    <property type="match status" value="1"/>
</dbReference>
<evidence type="ECO:0000313" key="5">
    <source>
        <dbReference type="EMBL" id="EHI59857.1"/>
    </source>
</evidence>
<comment type="caution">
    <text evidence="5">The sequence shown here is derived from an EMBL/GenBank/DDBJ whole genome shotgun (WGS) entry which is preliminary data.</text>
</comment>